<feature type="region of interest" description="Disordered" evidence="1">
    <location>
        <begin position="85"/>
        <end position="164"/>
    </location>
</feature>
<keyword evidence="3" id="KW-1185">Reference proteome</keyword>
<reference evidence="2" key="1">
    <citation type="submission" date="2021-03" db="EMBL/GenBank/DDBJ databases">
        <authorList>
            <person name="Tagirdzhanova G."/>
        </authorList>
    </citation>
    <scope>NUCLEOTIDE SEQUENCE</scope>
</reference>
<feature type="compositionally biased region" description="Polar residues" evidence="1">
    <location>
        <begin position="241"/>
        <end position="250"/>
    </location>
</feature>
<proteinExistence type="predicted"/>
<dbReference type="CDD" id="cd00167">
    <property type="entry name" value="SANT"/>
    <property type="match status" value="1"/>
</dbReference>
<accession>A0A8H3PF60</accession>
<feature type="compositionally biased region" description="Polar residues" evidence="1">
    <location>
        <begin position="129"/>
        <end position="147"/>
    </location>
</feature>
<organism evidence="2 3">
    <name type="scientific">Imshaugia aleurites</name>
    <dbReference type="NCBI Taxonomy" id="172621"/>
    <lineage>
        <taxon>Eukaryota</taxon>
        <taxon>Fungi</taxon>
        <taxon>Dikarya</taxon>
        <taxon>Ascomycota</taxon>
        <taxon>Pezizomycotina</taxon>
        <taxon>Lecanoromycetes</taxon>
        <taxon>OSLEUM clade</taxon>
        <taxon>Lecanoromycetidae</taxon>
        <taxon>Lecanorales</taxon>
        <taxon>Lecanorineae</taxon>
        <taxon>Parmeliaceae</taxon>
        <taxon>Imshaugia</taxon>
    </lineage>
</organism>
<protein>
    <recommendedName>
        <fullName evidence="4">Myb-like domain-containing protein</fullName>
    </recommendedName>
</protein>
<evidence type="ECO:0000256" key="1">
    <source>
        <dbReference type="SAM" id="MobiDB-lite"/>
    </source>
</evidence>
<feature type="compositionally biased region" description="Basic and acidic residues" evidence="1">
    <location>
        <begin position="292"/>
        <end position="317"/>
    </location>
</feature>
<gene>
    <name evidence="2" type="ORF">IMSHALPRED_001174</name>
</gene>
<comment type="caution">
    <text evidence="2">The sequence shown here is derived from an EMBL/GenBank/DDBJ whole genome shotgun (WGS) entry which is preliminary data.</text>
</comment>
<evidence type="ECO:0008006" key="4">
    <source>
        <dbReference type="Google" id="ProtNLM"/>
    </source>
</evidence>
<feature type="region of interest" description="Disordered" evidence="1">
    <location>
        <begin position="226"/>
        <end position="317"/>
    </location>
</feature>
<dbReference type="EMBL" id="CAJPDT010000114">
    <property type="protein sequence ID" value="CAF9939019.1"/>
    <property type="molecule type" value="Genomic_DNA"/>
</dbReference>
<sequence>MSYAPTQKPMMVKSNSSADSQALRAPVVHRHRKTVSTGGGRAWSDAEEAYLIETREHKMPYKHIASQLKKTELACRLHYHQLSFGSKSRRHSQVPVNSYERSSAPPPAPSRGETPQRRLPSFSPPDSPPETTEYSPSEASSQASQNHKPILPKPVPSIHRRISDNQSLRLVTQDMDRLQERQCVDMAKLDRIYDAHRLHFWSTIARSYGSNLSPATLEEAWCRSHGLSSSKLPPTPRGSPHESQAPSNILSGVPFSAVSDSGKGFTPINSEHSSSKPTVPRQSSFAISSLLTEDREVRSPGREKKLEDVEMTVKGEQ</sequence>
<feature type="compositionally biased region" description="Polar residues" evidence="1">
    <location>
        <begin position="267"/>
        <end position="291"/>
    </location>
</feature>
<dbReference type="AlphaFoldDB" id="A0A8H3PF60"/>
<evidence type="ECO:0000313" key="3">
    <source>
        <dbReference type="Proteomes" id="UP000664534"/>
    </source>
</evidence>
<dbReference type="Proteomes" id="UP000664534">
    <property type="component" value="Unassembled WGS sequence"/>
</dbReference>
<dbReference type="InterPro" id="IPR001005">
    <property type="entry name" value="SANT/Myb"/>
</dbReference>
<name>A0A8H3PF60_9LECA</name>
<dbReference type="OrthoDB" id="5399305at2759"/>
<feature type="region of interest" description="Disordered" evidence="1">
    <location>
        <begin position="1"/>
        <end position="40"/>
    </location>
</feature>
<evidence type="ECO:0000313" key="2">
    <source>
        <dbReference type="EMBL" id="CAF9939019.1"/>
    </source>
</evidence>